<sequence>MDAVPQQVSPGVMDQFLHTALLDTAPDPGVDAFFTPNSLSLKPGSAGKVTLDLADERSTTAKTVSWKLDVPDGVTASPGEGSVTVPAGAPLPSRSP</sequence>
<comment type="caution">
    <text evidence="2">The sequence shown here is derived from an EMBL/GenBank/DDBJ whole genome shotgun (WGS) entry which is preliminary data.</text>
</comment>
<dbReference type="EMBL" id="JBBKAK010000001">
    <property type="protein sequence ID" value="MEJ8671560.1"/>
    <property type="molecule type" value="Genomic_DNA"/>
</dbReference>
<evidence type="ECO:0000313" key="2">
    <source>
        <dbReference type="EMBL" id="MEJ8671560.1"/>
    </source>
</evidence>
<reference evidence="2 3" key="1">
    <citation type="submission" date="2024-03" db="EMBL/GenBank/DDBJ databases">
        <title>Novel Streptomyces species of biotechnological and ecological value are a feature of Machair soil.</title>
        <authorList>
            <person name="Prole J.R."/>
            <person name="Goodfellow M."/>
            <person name="Allenby N."/>
            <person name="Ward A.C."/>
        </authorList>
    </citation>
    <scope>NUCLEOTIDE SEQUENCE [LARGE SCALE GENOMIC DNA]</scope>
    <source>
        <strain evidence="2 3">MS1.AVA.1</strain>
    </source>
</reference>
<dbReference type="Proteomes" id="UP001376459">
    <property type="component" value="Unassembled WGS sequence"/>
</dbReference>
<accession>A0ABU8UTM0</accession>
<evidence type="ECO:0000313" key="3">
    <source>
        <dbReference type="Proteomes" id="UP001376459"/>
    </source>
</evidence>
<proteinExistence type="predicted"/>
<keyword evidence="3" id="KW-1185">Reference proteome</keyword>
<gene>
    <name evidence="2" type="ORF">WKI71_33940</name>
</gene>
<evidence type="ECO:0000256" key="1">
    <source>
        <dbReference type="SAM" id="MobiDB-lite"/>
    </source>
</evidence>
<name>A0ABU8UTM0_9ACTN</name>
<protein>
    <submittedName>
        <fullName evidence="2">Uncharacterized protein</fullName>
    </submittedName>
</protein>
<organism evidence="2 3">
    <name type="scientific">Streptomyces machairae</name>
    <dbReference type="NCBI Taxonomy" id="3134109"/>
    <lineage>
        <taxon>Bacteria</taxon>
        <taxon>Bacillati</taxon>
        <taxon>Actinomycetota</taxon>
        <taxon>Actinomycetes</taxon>
        <taxon>Kitasatosporales</taxon>
        <taxon>Streptomycetaceae</taxon>
        <taxon>Streptomyces</taxon>
    </lineage>
</organism>
<feature type="region of interest" description="Disordered" evidence="1">
    <location>
        <begin position="71"/>
        <end position="96"/>
    </location>
</feature>